<accession>A0A1N7SPK4</accession>
<evidence type="ECO:0000256" key="1">
    <source>
        <dbReference type="SAM" id="MobiDB-lite"/>
    </source>
</evidence>
<name>A0A1N7SPK4_9BURK</name>
<feature type="compositionally biased region" description="Basic and acidic residues" evidence="1">
    <location>
        <begin position="83"/>
        <end position="100"/>
    </location>
</feature>
<dbReference type="STRING" id="1247936.BN2475_1310002"/>
<keyword evidence="3" id="KW-1185">Reference proteome</keyword>
<dbReference type="Proteomes" id="UP000187012">
    <property type="component" value="Unassembled WGS sequence"/>
</dbReference>
<evidence type="ECO:0000313" key="3">
    <source>
        <dbReference type="Proteomes" id="UP000187012"/>
    </source>
</evidence>
<evidence type="ECO:0000313" key="2">
    <source>
        <dbReference type="EMBL" id="SIT49250.1"/>
    </source>
</evidence>
<dbReference type="AlphaFoldDB" id="A0A1N7SPK4"/>
<feature type="region of interest" description="Disordered" evidence="1">
    <location>
        <begin position="83"/>
        <end position="104"/>
    </location>
</feature>
<protein>
    <submittedName>
        <fullName evidence="2">Uncharacterized protein</fullName>
    </submittedName>
</protein>
<gene>
    <name evidence="2" type="ORF">BN2475_1310002</name>
</gene>
<dbReference type="EMBL" id="CYGX02000131">
    <property type="protein sequence ID" value="SIT49250.1"/>
    <property type="molecule type" value="Genomic_DNA"/>
</dbReference>
<sequence>MGLRRQTGEACLAYKRVTPLKGYPFASRRDAPRKHNLSEWIGEDRATQIYLARSGSLLGVGAPNPTPKVARIGEQARSFTTDIIRDSHGGEGDGTAESRSRPATASYLFPAPQLTIHRHLTKRLFHRRV</sequence>
<organism evidence="2 3">
    <name type="scientific">Paraburkholderia ribeironis</name>
    <dbReference type="NCBI Taxonomy" id="1247936"/>
    <lineage>
        <taxon>Bacteria</taxon>
        <taxon>Pseudomonadati</taxon>
        <taxon>Pseudomonadota</taxon>
        <taxon>Betaproteobacteria</taxon>
        <taxon>Burkholderiales</taxon>
        <taxon>Burkholderiaceae</taxon>
        <taxon>Paraburkholderia</taxon>
    </lineage>
</organism>
<reference evidence="2 3" key="1">
    <citation type="submission" date="2016-12" db="EMBL/GenBank/DDBJ databases">
        <authorList>
            <person name="Song W.-J."/>
            <person name="Kurnit D.M."/>
        </authorList>
    </citation>
    <scope>NUCLEOTIDE SEQUENCE [LARGE SCALE GENOMIC DNA]</scope>
    <source>
        <strain evidence="2 3">STM7296</strain>
    </source>
</reference>
<proteinExistence type="predicted"/>